<dbReference type="Pfam" id="PF13407">
    <property type="entry name" value="Peripla_BP_4"/>
    <property type="match status" value="1"/>
</dbReference>
<evidence type="ECO:0000313" key="7">
    <source>
        <dbReference type="Proteomes" id="UP001156690"/>
    </source>
</evidence>
<accession>A0AAV5NXU2</accession>
<feature type="signal peptide" evidence="4">
    <location>
        <begin position="1"/>
        <end position="33"/>
    </location>
</feature>
<dbReference type="GO" id="GO:0030246">
    <property type="term" value="F:carbohydrate binding"/>
    <property type="evidence" value="ECO:0007669"/>
    <property type="project" value="TreeGrafter"/>
</dbReference>
<dbReference type="InterPro" id="IPR025997">
    <property type="entry name" value="SBP_2_dom"/>
</dbReference>
<dbReference type="GO" id="GO:0030288">
    <property type="term" value="C:outer membrane-bounded periplasmic space"/>
    <property type="evidence" value="ECO:0007669"/>
    <property type="project" value="TreeGrafter"/>
</dbReference>
<dbReference type="GO" id="GO:0055085">
    <property type="term" value="P:transmembrane transport"/>
    <property type="evidence" value="ECO:0007669"/>
    <property type="project" value="UniProtKB-ARBA"/>
</dbReference>
<dbReference type="PANTHER" id="PTHR30036">
    <property type="entry name" value="D-XYLOSE-BINDING PERIPLASMIC PROTEIN"/>
    <property type="match status" value="1"/>
</dbReference>
<dbReference type="EMBL" id="BSNX01000067">
    <property type="protein sequence ID" value="GLQ75260.1"/>
    <property type="molecule type" value="Genomic_DNA"/>
</dbReference>
<proteinExistence type="inferred from homology"/>
<comment type="similarity">
    <text evidence="2">Belongs to the bacterial solute-binding protein 2 family.</text>
</comment>
<dbReference type="InterPro" id="IPR050555">
    <property type="entry name" value="Bact_Solute-Bind_Prot2"/>
</dbReference>
<reference evidence="7" key="1">
    <citation type="journal article" date="2019" name="Int. J. Syst. Evol. Microbiol.">
        <title>The Global Catalogue of Microorganisms (GCM) 10K type strain sequencing project: providing services to taxonomists for standard genome sequencing and annotation.</title>
        <authorList>
            <consortium name="The Broad Institute Genomics Platform"/>
            <consortium name="The Broad Institute Genome Sequencing Center for Infectious Disease"/>
            <person name="Wu L."/>
            <person name="Ma J."/>
        </authorList>
    </citation>
    <scope>NUCLEOTIDE SEQUENCE [LARGE SCALE GENOMIC DNA]</scope>
    <source>
        <strain evidence="7">NBRC 15640</strain>
    </source>
</reference>
<evidence type="ECO:0000259" key="5">
    <source>
        <dbReference type="Pfam" id="PF13407"/>
    </source>
</evidence>
<keyword evidence="7" id="KW-1185">Reference proteome</keyword>
<evidence type="ECO:0000256" key="2">
    <source>
        <dbReference type="ARBA" id="ARBA00007639"/>
    </source>
</evidence>
<sequence>MRFTREKESLFKRGVKRAAVSVLTACIAFSTVAAEKEANGFVGDPEETYYMNVFVSGVEYWFPVYEMMKQAGKKLGVKTVYTGTPEYDVNKQLASFEQILARKPAGILLAPINPDPFVEPIKRAREMGIPVVTFGADSPNSERTAYVTSDNEREGIYAADAIAEDMGGKGEYAVLENPGQDNHDKRVAAFIGRMEEKWPGMKLVTRAASNQDPTKAYNALLTMSQAHPNLGAVFMPEANSAMGAAQAAKELGKGIRVFNCDINAKVLDMIKNEEIFGALNPNQGVQGFMGMTLLFLAKHSELIDPMNDHVAKGINPMQVPYVDNGFSIVTKENAEHFYWDTYMKRRESKGVRD</sequence>
<dbReference type="Gene3D" id="3.40.50.2300">
    <property type="match status" value="2"/>
</dbReference>
<evidence type="ECO:0000256" key="1">
    <source>
        <dbReference type="ARBA" id="ARBA00004418"/>
    </source>
</evidence>
<organism evidence="6 7">
    <name type="scientific">Vibrio penaeicida</name>
    <dbReference type="NCBI Taxonomy" id="104609"/>
    <lineage>
        <taxon>Bacteria</taxon>
        <taxon>Pseudomonadati</taxon>
        <taxon>Pseudomonadota</taxon>
        <taxon>Gammaproteobacteria</taxon>
        <taxon>Vibrionales</taxon>
        <taxon>Vibrionaceae</taxon>
        <taxon>Vibrio</taxon>
    </lineage>
</organism>
<feature type="domain" description="Periplasmic binding protein" evidence="5">
    <location>
        <begin position="56"/>
        <end position="294"/>
    </location>
</feature>
<evidence type="ECO:0000256" key="4">
    <source>
        <dbReference type="SAM" id="SignalP"/>
    </source>
</evidence>
<evidence type="ECO:0000256" key="3">
    <source>
        <dbReference type="ARBA" id="ARBA00022181"/>
    </source>
</evidence>
<dbReference type="RefSeq" id="WP_126608686.1">
    <property type="nucleotide sequence ID" value="NZ_AP025144.1"/>
</dbReference>
<gene>
    <name evidence="6" type="ORF">GCM10007932_46220</name>
</gene>
<protein>
    <recommendedName>
        <fullName evidence="3">Autoinducer 2-binding periplasmic protein LuxP</fullName>
    </recommendedName>
</protein>
<dbReference type="Proteomes" id="UP001156690">
    <property type="component" value="Unassembled WGS sequence"/>
</dbReference>
<comment type="subcellular location">
    <subcellularLocation>
        <location evidence="1">Periplasm</location>
    </subcellularLocation>
</comment>
<keyword evidence="4" id="KW-0732">Signal</keyword>
<feature type="chain" id="PRO_5043338455" description="Autoinducer 2-binding periplasmic protein LuxP" evidence="4">
    <location>
        <begin position="34"/>
        <end position="353"/>
    </location>
</feature>
<comment type="caution">
    <text evidence="6">The sequence shown here is derived from an EMBL/GenBank/DDBJ whole genome shotgun (WGS) entry which is preliminary data.</text>
</comment>
<dbReference type="InterPro" id="IPR028082">
    <property type="entry name" value="Peripla_BP_I"/>
</dbReference>
<evidence type="ECO:0000313" key="6">
    <source>
        <dbReference type="EMBL" id="GLQ75260.1"/>
    </source>
</evidence>
<dbReference type="SUPFAM" id="SSF53822">
    <property type="entry name" value="Periplasmic binding protein-like I"/>
    <property type="match status" value="1"/>
</dbReference>
<dbReference type="AlphaFoldDB" id="A0AAV5NXU2"/>
<name>A0AAV5NXU2_9VIBR</name>
<dbReference type="PANTHER" id="PTHR30036:SF7">
    <property type="entry name" value="ABC TRANSPORTER PERIPLASMIC-BINDING PROTEIN YPHF"/>
    <property type="match status" value="1"/>
</dbReference>